<dbReference type="Proteomes" id="UP000011116">
    <property type="component" value="Chromosome 2H"/>
</dbReference>
<reference evidence="3" key="1">
    <citation type="journal article" date="2012" name="Nature">
        <title>A physical, genetic and functional sequence assembly of the barley genome.</title>
        <authorList>
            <consortium name="The International Barley Genome Sequencing Consortium"/>
            <person name="Mayer K.F."/>
            <person name="Waugh R."/>
            <person name="Brown J.W."/>
            <person name="Schulman A."/>
            <person name="Langridge P."/>
            <person name="Platzer M."/>
            <person name="Fincher G.B."/>
            <person name="Muehlbauer G.J."/>
            <person name="Sato K."/>
            <person name="Close T.J."/>
            <person name="Wise R.P."/>
            <person name="Stein N."/>
        </authorList>
    </citation>
    <scope>NUCLEOTIDE SEQUENCE [LARGE SCALE GENOMIC DNA]</scope>
    <source>
        <strain evidence="3">cv. Morex</strain>
    </source>
</reference>
<accession>A0A8I6WE58</accession>
<dbReference type="InterPro" id="IPR012337">
    <property type="entry name" value="RNaseH-like_sf"/>
</dbReference>
<reference evidence="2" key="2">
    <citation type="submission" date="2020-10" db="EMBL/GenBank/DDBJ databases">
        <authorList>
            <person name="Scholz U."/>
            <person name="Mascher M."/>
            <person name="Fiebig A."/>
        </authorList>
    </citation>
    <scope>NUCLEOTIDE SEQUENCE [LARGE SCALE GENOMIC DNA]</scope>
    <source>
        <strain evidence="2">cv. Morex</strain>
    </source>
</reference>
<dbReference type="CDD" id="cd06222">
    <property type="entry name" value="RNase_H_like"/>
    <property type="match status" value="1"/>
</dbReference>
<dbReference type="SUPFAM" id="SSF53098">
    <property type="entry name" value="Ribonuclease H-like"/>
    <property type="match status" value="1"/>
</dbReference>
<organism evidence="2 3">
    <name type="scientific">Hordeum vulgare subsp. vulgare</name>
    <name type="common">Domesticated barley</name>
    <dbReference type="NCBI Taxonomy" id="112509"/>
    <lineage>
        <taxon>Eukaryota</taxon>
        <taxon>Viridiplantae</taxon>
        <taxon>Streptophyta</taxon>
        <taxon>Embryophyta</taxon>
        <taxon>Tracheophyta</taxon>
        <taxon>Spermatophyta</taxon>
        <taxon>Magnoliopsida</taxon>
        <taxon>Liliopsida</taxon>
        <taxon>Poales</taxon>
        <taxon>Poaceae</taxon>
        <taxon>BOP clade</taxon>
        <taxon>Pooideae</taxon>
        <taxon>Triticodae</taxon>
        <taxon>Triticeae</taxon>
        <taxon>Hordeinae</taxon>
        <taxon>Hordeum</taxon>
    </lineage>
</organism>
<feature type="domain" description="RNase H type-1" evidence="1">
    <location>
        <begin position="90"/>
        <end position="211"/>
    </location>
</feature>
<evidence type="ECO:0000313" key="2">
    <source>
        <dbReference type="EnsemblPlants" id="HORVU.MOREX.r3.2HG0162380.1.CDS1"/>
    </source>
</evidence>
<dbReference type="PANTHER" id="PTHR47074">
    <property type="entry name" value="BNAC02G40300D PROTEIN"/>
    <property type="match status" value="1"/>
</dbReference>
<dbReference type="InterPro" id="IPR052929">
    <property type="entry name" value="RNase_H-like_EbsB-rel"/>
</dbReference>
<dbReference type="GO" id="GO:0003676">
    <property type="term" value="F:nucleic acid binding"/>
    <property type="evidence" value="ECO:0007669"/>
    <property type="project" value="InterPro"/>
</dbReference>
<dbReference type="SMR" id="A0A8I6WE58"/>
<dbReference type="Gramene" id="HORVU.MOREX.r3.2HG0162380.1">
    <property type="protein sequence ID" value="HORVU.MOREX.r3.2HG0162380.1.CDS1"/>
    <property type="gene ID" value="HORVU.MOREX.r3.2HG0162380"/>
</dbReference>
<dbReference type="Pfam" id="PF13456">
    <property type="entry name" value="RVT_3"/>
    <property type="match status" value="1"/>
</dbReference>
<protein>
    <recommendedName>
        <fullName evidence="1">RNase H type-1 domain-containing protein</fullName>
    </recommendedName>
</protein>
<sequence>MECQGPIHVLECIMKLPYEKKMMTVALLWAWWSERNKTNHNESRLSTGEFIFLIKRSTDEWLRFFKPSTKSSTTSTPRWTCPPTEIIKINTDGVFLEETRDGGWGAIARDSNGSIIFAADERITHAYDALHAETIGIQHAIGLANQLGMGRIILETDFQILKQALLSPSLDQSRLGHLFLDIKYQLITEFIDYAVEFCPRACNKPAHSLAALGMRNRQSDQSLWLSAFPNFVISLVTSDIAVS</sequence>
<evidence type="ECO:0000313" key="3">
    <source>
        <dbReference type="Proteomes" id="UP000011116"/>
    </source>
</evidence>
<dbReference type="InterPro" id="IPR002156">
    <property type="entry name" value="RNaseH_domain"/>
</dbReference>
<dbReference type="GO" id="GO:0004523">
    <property type="term" value="F:RNA-DNA hybrid ribonuclease activity"/>
    <property type="evidence" value="ECO:0007669"/>
    <property type="project" value="InterPro"/>
</dbReference>
<evidence type="ECO:0000259" key="1">
    <source>
        <dbReference type="Pfam" id="PF13456"/>
    </source>
</evidence>
<dbReference type="Gramene" id="HORVU.MOREX.r2.2HG0133950.1">
    <property type="protein sequence ID" value="HORVU.MOREX.r2.2HG0133950.1.CDS.1"/>
    <property type="gene ID" value="HORVU.MOREX.r2.2HG0133950"/>
</dbReference>
<dbReference type="AlphaFoldDB" id="A0A8I6WE58"/>
<dbReference type="EnsemblPlants" id="HORVU.MOREX.r3.2HG0162380.1">
    <property type="protein sequence ID" value="HORVU.MOREX.r3.2HG0162380.1.CDS1"/>
    <property type="gene ID" value="HORVU.MOREX.r3.2HG0162380"/>
</dbReference>
<dbReference type="PANTHER" id="PTHR47074:SF11">
    <property type="entry name" value="REVERSE TRANSCRIPTASE-LIKE PROTEIN"/>
    <property type="match status" value="1"/>
</dbReference>
<reference evidence="2" key="3">
    <citation type="submission" date="2022-01" db="UniProtKB">
        <authorList>
            <consortium name="EnsemblPlants"/>
        </authorList>
    </citation>
    <scope>IDENTIFICATION</scope>
    <source>
        <strain evidence="2">subsp. vulgare</strain>
    </source>
</reference>
<dbReference type="InterPro" id="IPR044730">
    <property type="entry name" value="RNase_H-like_dom_plant"/>
</dbReference>
<name>A0A8I6WE58_HORVV</name>
<proteinExistence type="predicted"/>
<dbReference type="InterPro" id="IPR036397">
    <property type="entry name" value="RNaseH_sf"/>
</dbReference>
<dbReference type="Gene3D" id="3.30.420.10">
    <property type="entry name" value="Ribonuclease H-like superfamily/Ribonuclease H"/>
    <property type="match status" value="1"/>
</dbReference>
<keyword evidence="3" id="KW-1185">Reference proteome</keyword>